<gene>
    <name evidence="1" type="ORF">PGTUg99_031639</name>
</gene>
<evidence type="ECO:0000313" key="2">
    <source>
        <dbReference type="Proteomes" id="UP000325313"/>
    </source>
</evidence>
<organism evidence="1 2">
    <name type="scientific">Puccinia graminis f. sp. tritici</name>
    <dbReference type="NCBI Taxonomy" id="56615"/>
    <lineage>
        <taxon>Eukaryota</taxon>
        <taxon>Fungi</taxon>
        <taxon>Dikarya</taxon>
        <taxon>Basidiomycota</taxon>
        <taxon>Pucciniomycotina</taxon>
        <taxon>Pucciniomycetes</taxon>
        <taxon>Pucciniales</taxon>
        <taxon>Pucciniaceae</taxon>
        <taxon>Puccinia</taxon>
    </lineage>
</organism>
<dbReference type="Proteomes" id="UP000325313">
    <property type="component" value="Unassembled WGS sequence"/>
</dbReference>
<sequence>MPSPRAVARLSARSASNPKSERCAWCALRSQVRSLLVLGALYLAKSDPSALSVTPTLSSSTIDPKDTATNFLLNLVSNCPMYPLNFRVKRQWKIRSIDDTSTLLRSVHVTSTLSILPDLSHHRHSVRLLKPQRYLLADLHRPSQPLSYPIDPGHCQKAASSPHYPHHFLDIIAVHSSSLSPPSPVQSGFLCFKSYN</sequence>
<proteinExistence type="predicted"/>
<dbReference type="AlphaFoldDB" id="A0A5B0N494"/>
<reference evidence="1 2" key="1">
    <citation type="submission" date="2019-05" db="EMBL/GenBank/DDBJ databases">
        <title>Emergence of the Ug99 lineage of the wheat stem rust pathogen through somatic hybridization.</title>
        <authorList>
            <person name="Li F."/>
            <person name="Upadhyaya N.M."/>
            <person name="Sperschneider J."/>
            <person name="Matny O."/>
            <person name="Nguyen-Phuc H."/>
            <person name="Mago R."/>
            <person name="Raley C."/>
            <person name="Miller M.E."/>
            <person name="Silverstein K.A.T."/>
            <person name="Henningsen E."/>
            <person name="Hirsch C.D."/>
            <person name="Visser B."/>
            <person name="Pretorius Z.A."/>
            <person name="Steffenson B.J."/>
            <person name="Schwessinger B."/>
            <person name="Dodds P.N."/>
            <person name="Figueroa M."/>
        </authorList>
    </citation>
    <scope>NUCLEOTIDE SEQUENCE [LARGE SCALE GENOMIC DNA]</scope>
    <source>
        <strain evidence="1 2">Ug99</strain>
    </source>
</reference>
<protein>
    <submittedName>
        <fullName evidence="1">Uncharacterized protein</fullName>
    </submittedName>
</protein>
<name>A0A5B0N494_PUCGR</name>
<comment type="caution">
    <text evidence="1">The sequence shown here is derived from an EMBL/GenBank/DDBJ whole genome shotgun (WGS) entry which is preliminary data.</text>
</comment>
<evidence type="ECO:0000313" key="1">
    <source>
        <dbReference type="EMBL" id="KAA1083386.1"/>
    </source>
</evidence>
<dbReference type="EMBL" id="VDEP01000438">
    <property type="protein sequence ID" value="KAA1083386.1"/>
    <property type="molecule type" value="Genomic_DNA"/>
</dbReference>
<accession>A0A5B0N494</accession>